<evidence type="ECO:0000256" key="2">
    <source>
        <dbReference type="ARBA" id="ARBA00022723"/>
    </source>
</evidence>
<dbReference type="InterPro" id="IPR051156">
    <property type="entry name" value="Mito/Outer_Membr_Metalloprot"/>
</dbReference>
<keyword evidence="2" id="KW-0479">Metal-binding</keyword>
<feature type="signal peptide" evidence="7">
    <location>
        <begin position="1"/>
        <end position="21"/>
    </location>
</feature>
<evidence type="ECO:0000313" key="10">
    <source>
        <dbReference type="Proteomes" id="UP000240572"/>
    </source>
</evidence>
<feature type="domain" description="Peptidase M48" evidence="8">
    <location>
        <begin position="67"/>
        <end position="258"/>
    </location>
</feature>
<keyword evidence="1 6" id="KW-0645">Protease</keyword>
<evidence type="ECO:0000313" key="9">
    <source>
        <dbReference type="EMBL" id="PSK92586.1"/>
    </source>
</evidence>
<evidence type="ECO:0000256" key="6">
    <source>
        <dbReference type="RuleBase" id="RU003983"/>
    </source>
</evidence>
<organism evidence="9 10">
    <name type="scientific">Taibaiella chishuiensis</name>
    <dbReference type="NCBI Taxonomy" id="1434707"/>
    <lineage>
        <taxon>Bacteria</taxon>
        <taxon>Pseudomonadati</taxon>
        <taxon>Bacteroidota</taxon>
        <taxon>Chitinophagia</taxon>
        <taxon>Chitinophagales</taxon>
        <taxon>Chitinophagaceae</taxon>
        <taxon>Taibaiella</taxon>
    </lineage>
</organism>
<evidence type="ECO:0000256" key="4">
    <source>
        <dbReference type="ARBA" id="ARBA00022833"/>
    </source>
</evidence>
<evidence type="ECO:0000256" key="1">
    <source>
        <dbReference type="ARBA" id="ARBA00022670"/>
    </source>
</evidence>
<feature type="chain" id="PRO_5015158091" evidence="7">
    <location>
        <begin position="22"/>
        <end position="269"/>
    </location>
</feature>
<name>A0A2P8D5U3_9BACT</name>
<dbReference type="Gene3D" id="3.30.2010.10">
    <property type="entry name" value="Metalloproteases ('zincins'), catalytic domain"/>
    <property type="match status" value="1"/>
</dbReference>
<dbReference type="Proteomes" id="UP000240572">
    <property type="component" value="Unassembled WGS sequence"/>
</dbReference>
<dbReference type="GO" id="GO:0051603">
    <property type="term" value="P:proteolysis involved in protein catabolic process"/>
    <property type="evidence" value="ECO:0007669"/>
    <property type="project" value="TreeGrafter"/>
</dbReference>
<sequence>MKSLSLLRTLALAAVALSAPACYRNPVTGRSSLNLVDEGTLNNMSQQQYTSFMATNKPVNGTGDATQVKRVGEKLAAAINRYFASKGQSSVLNGYKWEFNLVNSKEANAWCMPGGKVVVYSGILPVTKTEAGLAVVMGHEIAHAIARHGNERMSQGLVQQAGGAALSVALANKPAETQQLFNTAYGVTSNVVGILPYSRKHESEADEMGLIFMAMAGYDPNEAVAFWQRMAALGGSKPPELLSTHPGDQTRIDQIKKLIPKAMQYYTKN</sequence>
<comment type="similarity">
    <text evidence="6">Belongs to the peptidase M48 family.</text>
</comment>
<evidence type="ECO:0000256" key="5">
    <source>
        <dbReference type="ARBA" id="ARBA00023049"/>
    </source>
</evidence>
<comment type="cofactor">
    <cofactor evidence="6">
        <name>Zn(2+)</name>
        <dbReference type="ChEBI" id="CHEBI:29105"/>
    </cofactor>
    <text evidence="6">Binds 1 zinc ion per subunit.</text>
</comment>
<evidence type="ECO:0000256" key="7">
    <source>
        <dbReference type="SAM" id="SignalP"/>
    </source>
</evidence>
<dbReference type="Pfam" id="PF01435">
    <property type="entry name" value="Peptidase_M48"/>
    <property type="match status" value="1"/>
</dbReference>
<reference evidence="9 10" key="1">
    <citation type="submission" date="2018-03" db="EMBL/GenBank/DDBJ databases">
        <title>Genomic Encyclopedia of Type Strains, Phase III (KMG-III): the genomes of soil and plant-associated and newly described type strains.</title>
        <authorList>
            <person name="Whitman W."/>
        </authorList>
    </citation>
    <scope>NUCLEOTIDE SEQUENCE [LARGE SCALE GENOMIC DNA]</scope>
    <source>
        <strain evidence="9 10">CGMCC 1.12700</strain>
    </source>
</reference>
<protein>
    <submittedName>
        <fullName evidence="9">Peptidase M48-like protein</fullName>
    </submittedName>
</protein>
<evidence type="ECO:0000259" key="8">
    <source>
        <dbReference type="Pfam" id="PF01435"/>
    </source>
</evidence>
<dbReference type="InterPro" id="IPR001915">
    <property type="entry name" value="Peptidase_M48"/>
</dbReference>
<proteinExistence type="inferred from homology"/>
<dbReference type="PANTHER" id="PTHR22726:SF1">
    <property type="entry name" value="METALLOENDOPEPTIDASE OMA1, MITOCHONDRIAL"/>
    <property type="match status" value="1"/>
</dbReference>
<keyword evidence="4 6" id="KW-0862">Zinc</keyword>
<dbReference type="PANTHER" id="PTHR22726">
    <property type="entry name" value="METALLOENDOPEPTIDASE OMA1"/>
    <property type="match status" value="1"/>
</dbReference>
<keyword evidence="3 6" id="KW-0378">Hydrolase</keyword>
<dbReference type="OrthoDB" id="9810445at2"/>
<gene>
    <name evidence="9" type="ORF">B0I18_103163</name>
</gene>
<dbReference type="AlphaFoldDB" id="A0A2P8D5U3"/>
<dbReference type="RefSeq" id="WP_106522773.1">
    <property type="nucleotide sequence ID" value="NZ_PYGD01000003.1"/>
</dbReference>
<dbReference type="GO" id="GO:0016020">
    <property type="term" value="C:membrane"/>
    <property type="evidence" value="ECO:0007669"/>
    <property type="project" value="TreeGrafter"/>
</dbReference>
<dbReference type="GO" id="GO:0004222">
    <property type="term" value="F:metalloendopeptidase activity"/>
    <property type="evidence" value="ECO:0007669"/>
    <property type="project" value="InterPro"/>
</dbReference>
<keyword evidence="7" id="KW-0732">Signal</keyword>
<dbReference type="CDD" id="cd07331">
    <property type="entry name" value="M48C_Oma1_like"/>
    <property type="match status" value="1"/>
</dbReference>
<keyword evidence="10" id="KW-1185">Reference proteome</keyword>
<dbReference type="GO" id="GO:0046872">
    <property type="term" value="F:metal ion binding"/>
    <property type="evidence" value="ECO:0007669"/>
    <property type="project" value="UniProtKB-KW"/>
</dbReference>
<keyword evidence="5 6" id="KW-0482">Metalloprotease</keyword>
<comment type="caution">
    <text evidence="9">The sequence shown here is derived from an EMBL/GenBank/DDBJ whole genome shotgun (WGS) entry which is preliminary data.</text>
</comment>
<accession>A0A2P8D5U3</accession>
<evidence type="ECO:0000256" key="3">
    <source>
        <dbReference type="ARBA" id="ARBA00022801"/>
    </source>
</evidence>
<dbReference type="EMBL" id="PYGD01000003">
    <property type="protein sequence ID" value="PSK92586.1"/>
    <property type="molecule type" value="Genomic_DNA"/>
</dbReference>